<dbReference type="Pfam" id="PF00481">
    <property type="entry name" value="PP2C"/>
    <property type="match status" value="1"/>
</dbReference>
<name>A0ABP0NYI1_9DINO</name>
<dbReference type="CDD" id="cd00143">
    <property type="entry name" value="PP2Cc"/>
    <property type="match status" value="1"/>
</dbReference>
<comment type="caution">
    <text evidence="3">The sequence shown here is derived from an EMBL/GenBank/DDBJ whole genome shotgun (WGS) entry which is preliminary data.</text>
</comment>
<evidence type="ECO:0000313" key="2">
    <source>
        <dbReference type="EMBL" id="CAK9066561.1"/>
    </source>
</evidence>
<proteinExistence type="predicted"/>
<dbReference type="Gene3D" id="3.60.40.10">
    <property type="entry name" value="PPM-type phosphatase domain"/>
    <property type="match status" value="1"/>
</dbReference>
<dbReference type="SMART" id="SM00332">
    <property type="entry name" value="PP2Cc"/>
    <property type="match status" value="1"/>
</dbReference>
<dbReference type="EMBL" id="CAXAMN010022119">
    <property type="protein sequence ID" value="CAK9066561.1"/>
    <property type="molecule type" value="Genomic_DNA"/>
</dbReference>
<dbReference type="InterPro" id="IPR015655">
    <property type="entry name" value="PP2C"/>
</dbReference>
<reference evidence="3 4" key="1">
    <citation type="submission" date="2024-02" db="EMBL/GenBank/DDBJ databases">
        <authorList>
            <person name="Chen Y."/>
            <person name="Shah S."/>
            <person name="Dougan E. K."/>
            <person name="Thang M."/>
            <person name="Chan C."/>
        </authorList>
    </citation>
    <scope>NUCLEOTIDE SEQUENCE [LARGE SCALE GENOMIC DNA]</scope>
</reference>
<protein>
    <recommendedName>
        <fullName evidence="1">PPM-type phosphatase domain-containing protein</fullName>
    </recommendedName>
</protein>
<accession>A0ABP0NYI1</accession>
<gene>
    <name evidence="2" type="ORF">CCMP2556_LOCUS32696</name>
    <name evidence="3" type="ORF">CCMP2556_LOCUS33852</name>
</gene>
<evidence type="ECO:0000313" key="4">
    <source>
        <dbReference type="Proteomes" id="UP001642484"/>
    </source>
</evidence>
<dbReference type="Proteomes" id="UP001642484">
    <property type="component" value="Unassembled WGS sequence"/>
</dbReference>
<dbReference type="PANTHER" id="PTHR13832:SF840">
    <property type="entry name" value="PROTEIN PHOSPHATASE 2C 60-RELATED"/>
    <property type="match status" value="1"/>
</dbReference>
<feature type="domain" description="PPM-type phosphatase" evidence="1">
    <location>
        <begin position="1"/>
        <end position="219"/>
    </location>
</feature>
<dbReference type="InterPro" id="IPR036457">
    <property type="entry name" value="PPM-type-like_dom_sf"/>
</dbReference>
<organism evidence="3 4">
    <name type="scientific">Durusdinium trenchii</name>
    <dbReference type="NCBI Taxonomy" id="1381693"/>
    <lineage>
        <taxon>Eukaryota</taxon>
        <taxon>Sar</taxon>
        <taxon>Alveolata</taxon>
        <taxon>Dinophyceae</taxon>
        <taxon>Suessiales</taxon>
        <taxon>Symbiodiniaceae</taxon>
        <taxon>Durusdinium</taxon>
    </lineage>
</organism>
<dbReference type="PROSITE" id="PS51746">
    <property type="entry name" value="PPM_2"/>
    <property type="match status" value="1"/>
</dbReference>
<keyword evidence="4" id="KW-1185">Reference proteome</keyword>
<dbReference type="InterPro" id="IPR001932">
    <property type="entry name" value="PPM-type_phosphatase-like_dom"/>
</dbReference>
<evidence type="ECO:0000313" key="3">
    <source>
        <dbReference type="EMBL" id="CAK9068860.1"/>
    </source>
</evidence>
<sequence>MDQLLKEPQGMKEIRRLSALAKSSRSRRQTAEGMGTTAVLCCVTPSTLIVGNCGDSRAVLCRGGSAIELSQDHKPDLPDERARIEQAGGWVQSGSVPRVNGDLSLSRALGDLEYKDAKLPPENHIVSAVPEIRSITRGNTDEFLLLACDGVWDVLSSQAAVDFVRQQLGDPKSWGWRIATGKLKGSEILSQLLDHCLSPDLASTAGLGGDNMTAVLVLFLSNSHQGKAVKFWPCVEPHLRLRPRLLEAN</sequence>
<dbReference type="PANTHER" id="PTHR13832">
    <property type="entry name" value="PROTEIN PHOSPHATASE 2C"/>
    <property type="match status" value="1"/>
</dbReference>
<dbReference type="SUPFAM" id="SSF81606">
    <property type="entry name" value="PP2C-like"/>
    <property type="match status" value="1"/>
</dbReference>
<dbReference type="EMBL" id="CAXAMN010022374">
    <property type="protein sequence ID" value="CAK9068860.1"/>
    <property type="molecule type" value="Genomic_DNA"/>
</dbReference>
<evidence type="ECO:0000259" key="1">
    <source>
        <dbReference type="PROSITE" id="PS51746"/>
    </source>
</evidence>